<evidence type="ECO:0000313" key="2">
    <source>
        <dbReference type="EMBL" id="VAW34085.1"/>
    </source>
</evidence>
<protein>
    <submittedName>
        <fullName evidence="2">Uncharacterized protein</fullName>
    </submittedName>
</protein>
<feature type="compositionally biased region" description="Basic and acidic residues" evidence="1">
    <location>
        <begin position="97"/>
        <end position="107"/>
    </location>
</feature>
<feature type="region of interest" description="Disordered" evidence="1">
    <location>
        <begin position="1"/>
        <end position="45"/>
    </location>
</feature>
<organism evidence="2">
    <name type="scientific">hydrothermal vent metagenome</name>
    <dbReference type="NCBI Taxonomy" id="652676"/>
    <lineage>
        <taxon>unclassified sequences</taxon>
        <taxon>metagenomes</taxon>
        <taxon>ecological metagenomes</taxon>
    </lineage>
</organism>
<reference evidence="2" key="1">
    <citation type="submission" date="2018-06" db="EMBL/GenBank/DDBJ databases">
        <authorList>
            <person name="Zhirakovskaya E."/>
        </authorList>
    </citation>
    <scope>NUCLEOTIDE SEQUENCE</scope>
</reference>
<accession>A0A3B0USM1</accession>
<feature type="compositionally biased region" description="Basic and acidic residues" evidence="1">
    <location>
        <begin position="77"/>
        <end position="86"/>
    </location>
</feature>
<gene>
    <name evidence="2" type="ORF">MNBD_DELTA03-1203</name>
</gene>
<dbReference type="EMBL" id="UOEX01000086">
    <property type="protein sequence ID" value="VAW34085.1"/>
    <property type="molecule type" value="Genomic_DNA"/>
</dbReference>
<dbReference type="AlphaFoldDB" id="A0A3B0USM1"/>
<name>A0A3B0USM1_9ZZZZ</name>
<feature type="compositionally biased region" description="Polar residues" evidence="1">
    <location>
        <begin position="7"/>
        <end position="16"/>
    </location>
</feature>
<feature type="compositionally biased region" description="Polar residues" evidence="1">
    <location>
        <begin position="59"/>
        <end position="72"/>
    </location>
</feature>
<evidence type="ECO:0000256" key="1">
    <source>
        <dbReference type="SAM" id="MobiDB-lite"/>
    </source>
</evidence>
<proteinExistence type="predicted"/>
<feature type="region of interest" description="Disordered" evidence="1">
    <location>
        <begin position="59"/>
        <end position="107"/>
    </location>
</feature>
<sequence>MVIDPANLTNTHNQTAPEREINPAVQVDNVNNEGLSGAGRTSEIGPAVVNNISAATLETSRAVSAPEQTAESGANHDIAEARRRDQLPSVASAPGEPSRESQIDKTV</sequence>